<proteinExistence type="predicted"/>
<organism evidence="1 2">
    <name type="scientific">Mytilus galloprovincialis</name>
    <name type="common">Mediterranean mussel</name>
    <dbReference type="NCBI Taxonomy" id="29158"/>
    <lineage>
        <taxon>Eukaryota</taxon>
        <taxon>Metazoa</taxon>
        <taxon>Spiralia</taxon>
        <taxon>Lophotrochozoa</taxon>
        <taxon>Mollusca</taxon>
        <taxon>Bivalvia</taxon>
        <taxon>Autobranchia</taxon>
        <taxon>Pteriomorphia</taxon>
        <taxon>Mytilida</taxon>
        <taxon>Mytiloidea</taxon>
        <taxon>Mytilidae</taxon>
        <taxon>Mytilinae</taxon>
        <taxon>Mytilus</taxon>
    </lineage>
</organism>
<protein>
    <submittedName>
        <fullName evidence="1">Uncharacterized protein</fullName>
    </submittedName>
</protein>
<sequence>MSDIFQLTKFHNSSVKRKLVRALQNLVKAVICYPGKSSWIHCMPLLHFLDGKCKLWETASIDVQHEQHLPIWGGTVIENTNSLNFSALKTTQYDSQALREIEKTLNQYSEADYLLPRSFMASVCPDQLSTVVRFEVIPPDVVLATLCYFIKTDATIHNSDTENQTINNCLSAVIEKSKTLNKGQSLEFARSVWRCCSIVCDVIKALKKCRRFSSSSMNMVLRVALRYMHMLHLKYENAEFEEEVKKYRKDIHYFAAIVTRRAIKMIKMKFNWKDHRYTQQLETFNLVLSSAEDDGFVKDNFTANLKDFMQNKLKSEV</sequence>
<comment type="caution">
    <text evidence="1">The sequence shown here is derived from an EMBL/GenBank/DDBJ whole genome shotgun (WGS) entry which is preliminary data.</text>
</comment>
<dbReference type="AlphaFoldDB" id="A0A8B6FD72"/>
<reference evidence="1" key="1">
    <citation type="submission" date="2018-11" db="EMBL/GenBank/DDBJ databases">
        <authorList>
            <person name="Alioto T."/>
            <person name="Alioto T."/>
        </authorList>
    </citation>
    <scope>NUCLEOTIDE SEQUENCE</scope>
</reference>
<dbReference type="Proteomes" id="UP000596742">
    <property type="component" value="Unassembled WGS sequence"/>
</dbReference>
<gene>
    <name evidence="1" type="ORF">MGAL_10B082250</name>
</gene>
<name>A0A8B6FD72_MYTGA</name>
<dbReference type="EMBL" id="UYJE01006673">
    <property type="protein sequence ID" value="VDI47994.1"/>
    <property type="molecule type" value="Genomic_DNA"/>
</dbReference>
<evidence type="ECO:0000313" key="2">
    <source>
        <dbReference type="Proteomes" id="UP000596742"/>
    </source>
</evidence>
<accession>A0A8B6FD72</accession>
<keyword evidence="2" id="KW-1185">Reference proteome</keyword>
<evidence type="ECO:0000313" key="1">
    <source>
        <dbReference type="EMBL" id="VDI47994.1"/>
    </source>
</evidence>